<evidence type="ECO:0000313" key="11">
    <source>
        <dbReference type="Proteomes" id="UP001162162"/>
    </source>
</evidence>
<dbReference type="PROSITE" id="PS51969">
    <property type="entry name" value="CBM39"/>
    <property type="match status" value="1"/>
</dbReference>
<evidence type="ECO:0000313" key="10">
    <source>
        <dbReference type="EMBL" id="KAJ8944325.1"/>
    </source>
</evidence>
<dbReference type="PROSITE" id="PS51762">
    <property type="entry name" value="GH16_2"/>
    <property type="match status" value="1"/>
</dbReference>
<dbReference type="GO" id="GO:0045087">
    <property type="term" value="P:innate immune response"/>
    <property type="evidence" value="ECO:0007669"/>
    <property type="project" value="UniProtKB-KW"/>
</dbReference>
<dbReference type="InterPro" id="IPR031756">
    <property type="entry name" value="BGBP_N"/>
</dbReference>
<keyword evidence="6" id="KW-0391">Immunity</keyword>
<dbReference type="PANTHER" id="PTHR10963:SF60">
    <property type="entry name" value="GRAM-NEGATIVE BACTERIA-BINDING PROTEIN 1-RELATED"/>
    <property type="match status" value="1"/>
</dbReference>
<keyword evidence="7" id="KW-0325">Glycoprotein</keyword>
<keyword evidence="5" id="KW-0732">Signal</keyword>
<sequence length="480" mass="54777">MTFSTFKYLEYIDLCTLMSRWLKMWRLILLYGVIFVKADYEVPEAKIEALYPKGFRVSIPDEEGIKLFAFHGKLNEEMEGREGGTFSRDITKAKNGRWTFYDRYTKLKPGDILYYWTYVDYFDGRNKLGYTNDDKMFVVQELIDESIPKMDIRGMSTGCTVTVTNSGSFCKGDVIFNDDFNTEIEKDNLWRVEQRYAEAPDYEFVMYANRPEVLNVGNGILKIRPVLSEQLFGNGFVTSHVGHDFGERCTGVVGSPTCVNRYDAGFILPPIVSAQITTKNKFHFKYGKIEIRAKLPKGEWIYPELYLNPVNEEYGPGYESGQIRIAFVPGNPELNRVLKGGIILGLTQAAKNYGMKSVDSANSWNDDFHKYVVDWKPGSISMSVDDVMYGNISPPSSGFASLSSFLNIAHAHKWKGGSNIAPFDKEMYITVGVGVGGFNFEDEVGRNKPWKNGERLSMKKILQRPRSVEKYMERKQCIRS</sequence>
<dbReference type="InterPro" id="IPR000757">
    <property type="entry name" value="Beta-glucanase-like"/>
</dbReference>
<dbReference type="PANTHER" id="PTHR10963">
    <property type="entry name" value="GLYCOSYL HYDROLASE-RELATED"/>
    <property type="match status" value="1"/>
</dbReference>
<dbReference type="InterPro" id="IPR050546">
    <property type="entry name" value="Glycosyl_Hydrlase_16"/>
</dbReference>
<dbReference type="GO" id="GO:0005576">
    <property type="term" value="C:extracellular region"/>
    <property type="evidence" value="ECO:0007669"/>
    <property type="project" value="UniProtKB-SubCell"/>
</dbReference>
<dbReference type="AlphaFoldDB" id="A0AAV8Y009"/>
<dbReference type="GO" id="GO:0005975">
    <property type="term" value="P:carbohydrate metabolic process"/>
    <property type="evidence" value="ECO:0007669"/>
    <property type="project" value="InterPro"/>
</dbReference>
<comment type="similarity">
    <text evidence="2">Belongs to the insect beta-1,3-glucan binding protein family.</text>
</comment>
<dbReference type="InterPro" id="IPR043030">
    <property type="entry name" value="BGBP_N_sf"/>
</dbReference>
<dbReference type="GO" id="GO:0004553">
    <property type="term" value="F:hydrolase activity, hydrolyzing O-glycosyl compounds"/>
    <property type="evidence" value="ECO:0007669"/>
    <property type="project" value="InterPro"/>
</dbReference>
<evidence type="ECO:0000256" key="5">
    <source>
        <dbReference type="ARBA" id="ARBA00022729"/>
    </source>
</evidence>
<dbReference type="Gene3D" id="2.60.40.2140">
    <property type="entry name" value="Beta-1,3-glucan-recognition protein, N-terminal domain"/>
    <property type="match status" value="1"/>
</dbReference>
<dbReference type="GO" id="GO:0030246">
    <property type="term" value="F:carbohydrate binding"/>
    <property type="evidence" value="ECO:0007669"/>
    <property type="project" value="InterPro"/>
</dbReference>
<evidence type="ECO:0000259" key="9">
    <source>
        <dbReference type="PROSITE" id="PS51969"/>
    </source>
</evidence>
<dbReference type="Pfam" id="PF00722">
    <property type="entry name" value="Glyco_hydro_16"/>
    <property type="match status" value="1"/>
</dbReference>
<dbReference type="SUPFAM" id="SSF49899">
    <property type="entry name" value="Concanavalin A-like lectins/glucanases"/>
    <property type="match status" value="1"/>
</dbReference>
<accession>A0AAV8Y009</accession>
<evidence type="ECO:0000256" key="6">
    <source>
        <dbReference type="ARBA" id="ARBA00022859"/>
    </source>
</evidence>
<keyword evidence="11" id="KW-1185">Reference proteome</keyword>
<comment type="subcellular location">
    <subcellularLocation>
        <location evidence="1">Secreted</location>
    </subcellularLocation>
</comment>
<dbReference type="Proteomes" id="UP001162162">
    <property type="component" value="Unassembled WGS sequence"/>
</dbReference>
<feature type="domain" description="CBM39" evidence="9">
    <location>
        <begin position="40"/>
        <end position="144"/>
    </location>
</feature>
<dbReference type="GO" id="GO:0045088">
    <property type="term" value="P:regulation of innate immune response"/>
    <property type="evidence" value="ECO:0007669"/>
    <property type="project" value="UniProtKB-ARBA"/>
</dbReference>
<evidence type="ECO:0000259" key="8">
    <source>
        <dbReference type="PROSITE" id="PS51762"/>
    </source>
</evidence>
<evidence type="ECO:0000256" key="7">
    <source>
        <dbReference type="ARBA" id="ARBA00023180"/>
    </source>
</evidence>
<dbReference type="InterPro" id="IPR013320">
    <property type="entry name" value="ConA-like_dom_sf"/>
</dbReference>
<gene>
    <name evidence="10" type="ORF">NQ318_016132</name>
</gene>
<feature type="domain" description="GH16" evidence="8">
    <location>
        <begin position="140"/>
        <end position="443"/>
    </location>
</feature>
<evidence type="ECO:0000256" key="4">
    <source>
        <dbReference type="ARBA" id="ARBA00022588"/>
    </source>
</evidence>
<name>A0AAV8Y009_9CUCU</name>
<proteinExistence type="inferred from homology"/>
<evidence type="ECO:0000256" key="1">
    <source>
        <dbReference type="ARBA" id="ARBA00004613"/>
    </source>
</evidence>
<evidence type="ECO:0000256" key="3">
    <source>
        <dbReference type="ARBA" id="ARBA00022525"/>
    </source>
</evidence>
<dbReference type="Pfam" id="PF15886">
    <property type="entry name" value="CBM39"/>
    <property type="match status" value="1"/>
</dbReference>
<organism evidence="10 11">
    <name type="scientific">Aromia moschata</name>
    <dbReference type="NCBI Taxonomy" id="1265417"/>
    <lineage>
        <taxon>Eukaryota</taxon>
        <taxon>Metazoa</taxon>
        <taxon>Ecdysozoa</taxon>
        <taxon>Arthropoda</taxon>
        <taxon>Hexapoda</taxon>
        <taxon>Insecta</taxon>
        <taxon>Pterygota</taxon>
        <taxon>Neoptera</taxon>
        <taxon>Endopterygota</taxon>
        <taxon>Coleoptera</taxon>
        <taxon>Polyphaga</taxon>
        <taxon>Cucujiformia</taxon>
        <taxon>Chrysomeloidea</taxon>
        <taxon>Cerambycidae</taxon>
        <taxon>Cerambycinae</taxon>
        <taxon>Callichromatini</taxon>
        <taxon>Aromia</taxon>
    </lineage>
</organism>
<comment type="caution">
    <text evidence="10">The sequence shown here is derived from an EMBL/GenBank/DDBJ whole genome shotgun (WGS) entry which is preliminary data.</text>
</comment>
<protein>
    <submittedName>
        <fullName evidence="10">Uncharacterized protein</fullName>
    </submittedName>
</protein>
<dbReference type="Gene3D" id="2.60.120.200">
    <property type="match status" value="1"/>
</dbReference>
<dbReference type="FunFam" id="2.60.40.2140:FF:000001">
    <property type="entry name" value="Beta-1,3-glucan-binding protein"/>
    <property type="match status" value="1"/>
</dbReference>
<dbReference type="EMBL" id="JAPWTK010000257">
    <property type="protein sequence ID" value="KAJ8944325.1"/>
    <property type="molecule type" value="Genomic_DNA"/>
</dbReference>
<evidence type="ECO:0000256" key="2">
    <source>
        <dbReference type="ARBA" id="ARBA00008781"/>
    </source>
</evidence>
<keyword evidence="4" id="KW-0399">Innate immunity</keyword>
<keyword evidence="3" id="KW-0964">Secreted</keyword>
<reference evidence="10" key="1">
    <citation type="journal article" date="2023" name="Insect Mol. Biol.">
        <title>Genome sequencing provides insights into the evolution of gene families encoding plant cell wall-degrading enzymes in longhorned beetles.</title>
        <authorList>
            <person name="Shin N.R."/>
            <person name="Okamura Y."/>
            <person name="Kirsch R."/>
            <person name="Pauchet Y."/>
        </authorList>
    </citation>
    <scope>NUCLEOTIDE SEQUENCE</scope>
    <source>
        <strain evidence="10">AMC_N1</strain>
    </source>
</reference>